<keyword evidence="2" id="KW-1185">Reference proteome</keyword>
<accession>A0A9N9JI47</accession>
<dbReference type="OrthoDB" id="2428117at2759"/>
<protein>
    <submittedName>
        <fullName evidence="1">2269_t:CDS:1</fullName>
    </submittedName>
</protein>
<sequence length="176" mass="19922">MVLNLAVISCKIDIASPTKDLKEEIIKEITKRILQNRYGFSRKQVNDLFSTQKNGSTFEEPLPCNRDDKLSIRDVRAEAYALALSAKNANAGSSRLTRLRRELRNLSASLEIIEITKFLDITKDANKIQSVLESVKERLNAYDIKTLSNCQALADVMVMLCIRPAELKTYALQMLE</sequence>
<dbReference type="Proteomes" id="UP000789405">
    <property type="component" value="Unassembled WGS sequence"/>
</dbReference>
<dbReference type="AlphaFoldDB" id="A0A9N9JI47"/>
<name>A0A9N9JI47_9GLOM</name>
<evidence type="ECO:0000313" key="1">
    <source>
        <dbReference type="EMBL" id="CAG8783312.1"/>
    </source>
</evidence>
<evidence type="ECO:0000313" key="2">
    <source>
        <dbReference type="Proteomes" id="UP000789405"/>
    </source>
</evidence>
<proteinExistence type="predicted"/>
<gene>
    <name evidence="1" type="ORF">DERYTH_LOCUS19912</name>
</gene>
<dbReference type="EMBL" id="CAJVPY010022594">
    <property type="protein sequence ID" value="CAG8783312.1"/>
    <property type="molecule type" value="Genomic_DNA"/>
</dbReference>
<reference evidence="1" key="1">
    <citation type="submission" date="2021-06" db="EMBL/GenBank/DDBJ databases">
        <authorList>
            <person name="Kallberg Y."/>
            <person name="Tangrot J."/>
            <person name="Rosling A."/>
        </authorList>
    </citation>
    <scope>NUCLEOTIDE SEQUENCE</scope>
    <source>
        <strain evidence="1">MA453B</strain>
    </source>
</reference>
<organism evidence="1 2">
    <name type="scientific">Dentiscutata erythropus</name>
    <dbReference type="NCBI Taxonomy" id="1348616"/>
    <lineage>
        <taxon>Eukaryota</taxon>
        <taxon>Fungi</taxon>
        <taxon>Fungi incertae sedis</taxon>
        <taxon>Mucoromycota</taxon>
        <taxon>Glomeromycotina</taxon>
        <taxon>Glomeromycetes</taxon>
        <taxon>Diversisporales</taxon>
        <taxon>Gigasporaceae</taxon>
        <taxon>Dentiscutata</taxon>
    </lineage>
</organism>
<comment type="caution">
    <text evidence="1">The sequence shown here is derived from an EMBL/GenBank/DDBJ whole genome shotgun (WGS) entry which is preliminary data.</text>
</comment>